<dbReference type="Proteomes" id="UP000291097">
    <property type="component" value="Unassembled WGS sequence"/>
</dbReference>
<dbReference type="AlphaFoldDB" id="A0A482Y6G4"/>
<gene>
    <name evidence="1" type="ORF">BDK88_4133</name>
</gene>
<evidence type="ECO:0000313" key="2">
    <source>
        <dbReference type="Proteomes" id="UP000291097"/>
    </source>
</evidence>
<reference evidence="1 2" key="1">
    <citation type="submission" date="2019-02" db="EMBL/GenBank/DDBJ databases">
        <title>Genomic Encyclopedia of Archaeal and Bacterial Type Strains, Phase II (KMG-II): from individual species to whole genera.</title>
        <authorList>
            <person name="Goeker M."/>
        </authorList>
    </citation>
    <scope>NUCLEOTIDE SEQUENCE [LARGE SCALE GENOMIC DNA]</scope>
    <source>
        <strain evidence="1 2">DSM 18328</strain>
    </source>
</reference>
<name>A0A482Y6G4_9EURY</name>
<protein>
    <submittedName>
        <fullName evidence="1">Uncharacterized protein</fullName>
    </submittedName>
</protein>
<comment type="caution">
    <text evidence="1">The sequence shown here is derived from an EMBL/GenBank/DDBJ whole genome shotgun (WGS) entry which is preliminary data.</text>
</comment>
<dbReference type="EMBL" id="SHMP01000009">
    <property type="protein sequence ID" value="RZV06174.1"/>
    <property type="molecule type" value="Genomic_DNA"/>
</dbReference>
<evidence type="ECO:0000313" key="1">
    <source>
        <dbReference type="EMBL" id="RZV06174.1"/>
    </source>
</evidence>
<organism evidence="1 2">
    <name type="scientific">Natrinema hispanicum</name>
    <dbReference type="NCBI Taxonomy" id="392421"/>
    <lineage>
        <taxon>Archaea</taxon>
        <taxon>Methanobacteriati</taxon>
        <taxon>Methanobacteriota</taxon>
        <taxon>Stenosarchaea group</taxon>
        <taxon>Halobacteria</taxon>
        <taxon>Halobacteriales</taxon>
        <taxon>Natrialbaceae</taxon>
        <taxon>Natrinema</taxon>
    </lineage>
</organism>
<sequence length="35" mass="3858">MAMIAATALRPTVTKIVRLLYNIDPEVNNSTTLIL</sequence>
<proteinExistence type="predicted"/>
<accession>A0A482Y6G4</accession>